<evidence type="ECO:0000313" key="2">
    <source>
        <dbReference type="EMBL" id="GAA5533959.1"/>
    </source>
</evidence>
<organism evidence="2 3">
    <name type="scientific">Deinococcus aluminii</name>
    <dbReference type="NCBI Taxonomy" id="1656885"/>
    <lineage>
        <taxon>Bacteria</taxon>
        <taxon>Thermotogati</taxon>
        <taxon>Deinococcota</taxon>
        <taxon>Deinococci</taxon>
        <taxon>Deinococcales</taxon>
        <taxon>Deinococcaceae</taxon>
        <taxon>Deinococcus</taxon>
    </lineage>
</organism>
<accession>A0ABP9XF28</accession>
<dbReference type="Proteomes" id="UP001404956">
    <property type="component" value="Unassembled WGS sequence"/>
</dbReference>
<sequence length="74" mass="7913">MPKSNSRKDRVASEVTTSAGRHHVEASTVAELRKVLAPLLPDLTAARLKDVAFLAFKIPVTITTPGWSVSSVEG</sequence>
<protein>
    <submittedName>
        <fullName evidence="2">Uncharacterized protein</fullName>
    </submittedName>
</protein>
<evidence type="ECO:0000256" key="1">
    <source>
        <dbReference type="SAM" id="MobiDB-lite"/>
    </source>
</evidence>
<feature type="region of interest" description="Disordered" evidence="1">
    <location>
        <begin position="1"/>
        <end position="23"/>
    </location>
</feature>
<proteinExistence type="predicted"/>
<feature type="compositionally biased region" description="Basic and acidic residues" evidence="1">
    <location>
        <begin position="1"/>
        <end position="12"/>
    </location>
</feature>
<keyword evidence="3" id="KW-1185">Reference proteome</keyword>
<reference evidence="2 3" key="1">
    <citation type="submission" date="2024-02" db="EMBL/GenBank/DDBJ databases">
        <title>Deinococcus aluminii NBRC 112889.</title>
        <authorList>
            <person name="Ichikawa N."/>
            <person name="Katano-Makiyama Y."/>
            <person name="Hidaka K."/>
        </authorList>
    </citation>
    <scope>NUCLEOTIDE SEQUENCE [LARGE SCALE GENOMIC DNA]</scope>
    <source>
        <strain evidence="2 3">NBRC 112889</strain>
    </source>
</reference>
<gene>
    <name evidence="2" type="ORF">Dalu01_02367</name>
</gene>
<comment type="caution">
    <text evidence="2">The sequence shown here is derived from an EMBL/GenBank/DDBJ whole genome shotgun (WGS) entry which is preliminary data.</text>
</comment>
<dbReference type="EMBL" id="BAABRV010000005">
    <property type="protein sequence ID" value="GAA5533959.1"/>
    <property type="molecule type" value="Genomic_DNA"/>
</dbReference>
<evidence type="ECO:0000313" key="3">
    <source>
        <dbReference type="Proteomes" id="UP001404956"/>
    </source>
</evidence>
<name>A0ABP9XF28_9DEIO</name>
<dbReference type="RefSeq" id="WP_345454850.1">
    <property type="nucleotide sequence ID" value="NZ_BAABRV010000005.1"/>
</dbReference>